<feature type="compositionally biased region" description="Basic residues" evidence="1">
    <location>
        <begin position="30"/>
        <end position="43"/>
    </location>
</feature>
<evidence type="ECO:0000313" key="3">
    <source>
        <dbReference type="Proteomes" id="UP001377567"/>
    </source>
</evidence>
<evidence type="ECO:0000256" key="1">
    <source>
        <dbReference type="SAM" id="MobiDB-lite"/>
    </source>
</evidence>
<feature type="compositionally biased region" description="Acidic residues" evidence="1">
    <location>
        <begin position="61"/>
        <end position="80"/>
    </location>
</feature>
<dbReference type="Proteomes" id="UP001377567">
    <property type="component" value="Unassembled WGS sequence"/>
</dbReference>
<comment type="caution">
    <text evidence="2">The sequence shown here is derived from an EMBL/GenBank/DDBJ whole genome shotgun (WGS) entry which is preliminary data.</text>
</comment>
<proteinExistence type="predicted"/>
<name>A0AAV5RY21_MAUHU</name>
<feature type="compositionally biased region" description="Basic and acidic residues" evidence="1">
    <location>
        <begin position="81"/>
        <end position="109"/>
    </location>
</feature>
<feature type="compositionally biased region" description="Basic and acidic residues" evidence="1">
    <location>
        <begin position="44"/>
        <end position="60"/>
    </location>
</feature>
<dbReference type="AlphaFoldDB" id="A0AAV5RY21"/>
<dbReference type="EMBL" id="BTGD01000005">
    <property type="protein sequence ID" value="GMM55616.1"/>
    <property type="molecule type" value="Genomic_DNA"/>
</dbReference>
<accession>A0AAV5RY21</accession>
<protein>
    <submittedName>
        <fullName evidence="2">U2-type spliceosomal complex subunit</fullName>
    </submittedName>
</protein>
<feature type="region of interest" description="Disordered" evidence="1">
    <location>
        <begin position="1"/>
        <end position="142"/>
    </location>
</feature>
<gene>
    <name evidence="2" type="ORF">DAKH74_022320</name>
</gene>
<evidence type="ECO:0000313" key="2">
    <source>
        <dbReference type="EMBL" id="GMM55616.1"/>
    </source>
</evidence>
<keyword evidence="3" id="KW-1185">Reference proteome</keyword>
<organism evidence="2 3">
    <name type="scientific">Maudiozyma humilis</name>
    <name type="common">Sour dough yeast</name>
    <name type="synonym">Kazachstania humilis</name>
    <dbReference type="NCBI Taxonomy" id="51915"/>
    <lineage>
        <taxon>Eukaryota</taxon>
        <taxon>Fungi</taxon>
        <taxon>Dikarya</taxon>
        <taxon>Ascomycota</taxon>
        <taxon>Saccharomycotina</taxon>
        <taxon>Saccharomycetes</taxon>
        <taxon>Saccharomycetales</taxon>
        <taxon>Saccharomycetaceae</taxon>
        <taxon>Maudiozyma</taxon>
    </lineage>
</organism>
<sequence length="165" mass="18311">MSTSHRPQLEARSGAKAAGYTGTAIEHARKLPGHKSVKYRVQKVNKEMSERNTDEKKGVDDQENAVESEGSDESEEEDETERLLLELESLQGKEGDVKPAQTSDEKDTAAETTIPAKKKAGWRSGNTFSRGKVAKSAGSEKKSEKYINNIIKSDYHQDFINKIVK</sequence>
<reference evidence="2 3" key="1">
    <citation type="journal article" date="2023" name="Elife">
        <title>Identification of key yeast species and microbe-microbe interactions impacting larval growth of Drosophila in the wild.</title>
        <authorList>
            <person name="Mure A."/>
            <person name="Sugiura Y."/>
            <person name="Maeda R."/>
            <person name="Honda K."/>
            <person name="Sakurai N."/>
            <person name="Takahashi Y."/>
            <person name="Watada M."/>
            <person name="Katoh T."/>
            <person name="Gotoh A."/>
            <person name="Gotoh Y."/>
            <person name="Taniguchi I."/>
            <person name="Nakamura K."/>
            <person name="Hayashi T."/>
            <person name="Katayama T."/>
            <person name="Uemura T."/>
            <person name="Hattori Y."/>
        </authorList>
    </citation>
    <scope>NUCLEOTIDE SEQUENCE [LARGE SCALE GENOMIC DNA]</scope>
    <source>
        <strain evidence="2 3">KH-74</strain>
    </source>
</reference>